<dbReference type="InterPro" id="IPR036259">
    <property type="entry name" value="MFS_trans_sf"/>
</dbReference>
<reference evidence="8 9" key="1">
    <citation type="submission" date="2016-01" db="EMBL/GenBank/DDBJ databases">
        <title>Annotation of Pseudomonas oryzihabitans USDA-ARS-USMARC-56511.</title>
        <authorList>
            <person name="Harhay G.P."/>
            <person name="Harhay D.M."/>
            <person name="Smith T.P.L."/>
            <person name="Bono J.L."/>
            <person name="Heaton M.P."/>
            <person name="Clawson M.L."/>
            <person name="Chitko-Mckown C.G."/>
            <person name="Capik S.F."/>
            <person name="DeDonder K.D."/>
            <person name="Apley M.D."/>
            <person name="Lubbers B.V."/>
            <person name="White B.J."/>
            <person name="Larson R.L."/>
        </authorList>
    </citation>
    <scope>NUCLEOTIDE SEQUENCE [LARGE SCALE GENOMIC DNA]</scope>
    <source>
        <strain evidence="8 9">USDA-ARS-USMARC-56511</strain>
    </source>
</reference>
<sequence>MPTAPARYPIVFAICLAALVLPLSFTGGAVATPTIGAALHADAVAMAWITNAFMLSFGSLLMAAGTLADRYGRKRLFLAGVASFTLVSLLLAVAPSILWFDGLRAAQGVAAAAALAGGSAALAQEFEGPARTRVFSLLGTTFGLGLAFGPLLTGILLDEWGWRAIFLSIALLAGSSALVAWKWLRESRDPQASQLDVPGVLYFSCTLIAFTSAIILGPCEGWTSLAVTSLLLLATLGLLLFVRKQLRSQRPMLELRLFRLPRFLGVQLLPIGTCVCYIVFIVLLPLRLIGVEGLGATQAGLILLALTLPLLVLPLLAAWLTRWLPAGYLCGLGFLLAAAGLMALSGLPLGGAPLPLLLYLTVIGVGTGLPWGLMDGLALSVVPKERAGMAAGIFNTTRVAGEGVALALALAFLSCLIERHLTQALADWSVPARQALAQQAAMGDLKNLPPAMSGVLQGAYLHSFDTLLQGASLVTALIGLITLVMLRPIRAK</sequence>
<keyword evidence="4 5" id="KW-0472">Membrane</keyword>
<feature type="transmembrane region" description="Helical" evidence="5">
    <location>
        <begin position="195"/>
        <end position="216"/>
    </location>
</feature>
<feature type="transmembrane region" description="Helical" evidence="5">
    <location>
        <begin position="162"/>
        <end position="183"/>
    </location>
</feature>
<feature type="transmembrane region" description="Helical" evidence="5">
    <location>
        <begin position="326"/>
        <end position="344"/>
    </location>
</feature>
<evidence type="ECO:0000256" key="3">
    <source>
        <dbReference type="ARBA" id="ARBA00022989"/>
    </source>
</evidence>
<feature type="transmembrane region" description="Helical" evidence="5">
    <location>
        <begin position="222"/>
        <end position="242"/>
    </location>
</feature>
<dbReference type="InterPro" id="IPR020846">
    <property type="entry name" value="MFS_dom"/>
</dbReference>
<dbReference type="SUPFAM" id="SSF103473">
    <property type="entry name" value="MFS general substrate transporter"/>
    <property type="match status" value="1"/>
</dbReference>
<dbReference type="RefSeq" id="WP_059316810.1">
    <property type="nucleotide sequence ID" value="NZ_CP013987.1"/>
</dbReference>
<dbReference type="Gene3D" id="1.20.1720.10">
    <property type="entry name" value="Multidrug resistance protein D"/>
    <property type="match status" value="1"/>
</dbReference>
<feature type="transmembrane region" description="Helical" evidence="5">
    <location>
        <begin position="467"/>
        <end position="486"/>
    </location>
</feature>
<feature type="signal peptide" evidence="6">
    <location>
        <begin position="1"/>
        <end position="31"/>
    </location>
</feature>
<evidence type="ECO:0000259" key="7">
    <source>
        <dbReference type="PROSITE" id="PS50850"/>
    </source>
</evidence>
<feature type="domain" description="Major facilitator superfamily (MFS) profile" evidence="7">
    <location>
        <begin position="10"/>
        <end position="492"/>
    </location>
</feature>
<dbReference type="Pfam" id="PF07690">
    <property type="entry name" value="MFS_1"/>
    <property type="match status" value="1"/>
</dbReference>
<dbReference type="OrthoDB" id="2412976at2"/>
<dbReference type="PROSITE" id="PS00216">
    <property type="entry name" value="SUGAR_TRANSPORT_1"/>
    <property type="match status" value="1"/>
</dbReference>
<keyword evidence="3 5" id="KW-1133">Transmembrane helix</keyword>
<feature type="transmembrane region" description="Helical" evidence="5">
    <location>
        <begin position="135"/>
        <end position="156"/>
    </location>
</feature>
<feature type="transmembrane region" description="Helical" evidence="5">
    <location>
        <begin position="298"/>
        <end position="319"/>
    </location>
</feature>
<evidence type="ECO:0000256" key="2">
    <source>
        <dbReference type="ARBA" id="ARBA00022692"/>
    </source>
</evidence>
<feature type="chain" id="PRO_5006853435" evidence="6">
    <location>
        <begin position="32"/>
        <end position="492"/>
    </location>
</feature>
<evidence type="ECO:0000313" key="9">
    <source>
        <dbReference type="Proteomes" id="UP000064137"/>
    </source>
</evidence>
<organism evidence="8 9">
    <name type="scientific">Pseudomonas oryzihabitans</name>
    <dbReference type="NCBI Taxonomy" id="47885"/>
    <lineage>
        <taxon>Bacteria</taxon>
        <taxon>Pseudomonadati</taxon>
        <taxon>Pseudomonadota</taxon>
        <taxon>Gammaproteobacteria</taxon>
        <taxon>Pseudomonadales</taxon>
        <taxon>Pseudomonadaceae</taxon>
        <taxon>Pseudomonas</taxon>
    </lineage>
</organism>
<dbReference type="Proteomes" id="UP000064137">
    <property type="component" value="Chromosome"/>
</dbReference>
<dbReference type="CDD" id="cd17321">
    <property type="entry name" value="MFS_MMR_MDR_like"/>
    <property type="match status" value="1"/>
</dbReference>
<evidence type="ECO:0000256" key="6">
    <source>
        <dbReference type="SAM" id="SignalP"/>
    </source>
</evidence>
<feature type="transmembrane region" description="Helical" evidence="5">
    <location>
        <begin position="76"/>
        <end position="99"/>
    </location>
</feature>
<gene>
    <name evidence="8" type="ORF">APT59_02625</name>
</gene>
<evidence type="ECO:0000256" key="1">
    <source>
        <dbReference type="ARBA" id="ARBA00004141"/>
    </source>
</evidence>
<evidence type="ECO:0000313" key="8">
    <source>
        <dbReference type="EMBL" id="ALZ86774.1"/>
    </source>
</evidence>
<dbReference type="AlphaFoldDB" id="A0A0U4WA69"/>
<keyword evidence="6" id="KW-0732">Signal</keyword>
<dbReference type="PANTHER" id="PTHR42718:SF49">
    <property type="entry name" value="EXPORT PROTEIN"/>
    <property type="match status" value="1"/>
</dbReference>
<dbReference type="KEGG" id="por:APT59_02625"/>
<feature type="transmembrane region" description="Helical" evidence="5">
    <location>
        <begin position="263"/>
        <end position="286"/>
    </location>
</feature>
<feature type="transmembrane region" description="Helical" evidence="5">
    <location>
        <begin position="45"/>
        <end position="64"/>
    </location>
</feature>
<dbReference type="PANTHER" id="PTHR42718">
    <property type="entry name" value="MAJOR FACILITATOR SUPERFAMILY MULTIDRUG TRANSPORTER MFSC"/>
    <property type="match status" value="1"/>
</dbReference>
<dbReference type="InterPro" id="IPR011701">
    <property type="entry name" value="MFS"/>
</dbReference>
<comment type="subcellular location">
    <subcellularLocation>
        <location evidence="1">Membrane</location>
        <topology evidence="1">Multi-pass membrane protein</topology>
    </subcellularLocation>
</comment>
<name>A0A0U4WA69_9PSED</name>
<protein>
    <submittedName>
        <fullName evidence="8">MFS transporter</fullName>
    </submittedName>
</protein>
<feature type="transmembrane region" description="Helical" evidence="5">
    <location>
        <begin position="403"/>
        <end position="421"/>
    </location>
</feature>
<evidence type="ECO:0000256" key="5">
    <source>
        <dbReference type="SAM" id="Phobius"/>
    </source>
</evidence>
<dbReference type="GO" id="GO:0016020">
    <property type="term" value="C:membrane"/>
    <property type="evidence" value="ECO:0007669"/>
    <property type="project" value="UniProtKB-SubCell"/>
</dbReference>
<dbReference type="GO" id="GO:0022857">
    <property type="term" value="F:transmembrane transporter activity"/>
    <property type="evidence" value="ECO:0007669"/>
    <property type="project" value="InterPro"/>
</dbReference>
<accession>A0A0U4WA69</accession>
<feature type="transmembrane region" description="Helical" evidence="5">
    <location>
        <begin position="105"/>
        <end position="123"/>
    </location>
</feature>
<dbReference type="Gene3D" id="1.20.1250.20">
    <property type="entry name" value="MFS general substrate transporter like domains"/>
    <property type="match status" value="1"/>
</dbReference>
<keyword evidence="2 5" id="KW-0812">Transmembrane</keyword>
<dbReference type="PROSITE" id="PS50850">
    <property type="entry name" value="MFS"/>
    <property type="match status" value="1"/>
</dbReference>
<dbReference type="InterPro" id="IPR005829">
    <property type="entry name" value="Sugar_transporter_CS"/>
</dbReference>
<feature type="transmembrane region" description="Helical" evidence="5">
    <location>
        <begin position="356"/>
        <end position="382"/>
    </location>
</feature>
<proteinExistence type="predicted"/>
<evidence type="ECO:0000256" key="4">
    <source>
        <dbReference type="ARBA" id="ARBA00023136"/>
    </source>
</evidence>
<dbReference type="EMBL" id="CP013987">
    <property type="protein sequence ID" value="ALZ86774.1"/>
    <property type="molecule type" value="Genomic_DNA"/>
</dbReference>